<reference evidence="1 2" key="1">
    <citation type="journal article" date="2011" name="J. Bacteriol.">
        <title>Complete genome sequence of the obligate piezophilic hyperthermophilic archaeon Pyrococcus yayanosii CH1.</title>
        <authorList>
            <person name="Jun X."/>
            <person name="Lupeng L."/>
            <person name="Minjuan X."/>
            <person name="Oger P."/>
            <person name="Fengping W."/>
            <person name="Jebbar M."/>
            <person name="Xiang X."/>
        </authorList>
    </citation>
    <scope>NUCLEOTIDE SEQUENCE [LARGE SCALE GENOMIC DNA]</scope>
    <source>
        <strain evidence="2">CH1 / JCM 16557</strain>
    </source>
</reference>
<protein>
    <submittedName>
        <fullName evidence="1">Uncharacterized protein</fullName>
    </submittedName>
</protein>
<dbReference type="HOGENOM" id="CLU_3163280_0_0_2"/>
<accession>F8AFF1</accession>
<evidence type="ECO:0000313" key="1">
    <source>
        <dbReference type="EMBL" id="AEH23758.1"/>
    </source>
</evidence>
<sequence length="47" mass="5435">MSLIGTLVRKRDDGKYELIDFQFSLSLIGTVILEDEEELFELPFNSL</sequence>
<dbReference type="Proteomes" id="UP000008386">
    <property type="component" value="Chromosome"/>
</dbReference>
<proteinExistence type="predicted"/>
<dbReference type="AlphaFoldDB" id="F8AFF1"/>
<evidence type="ECO:0000313" key="2">
    <source>
        <dbReference type="Proteomes" id="UP000008386"/>
    </source>
</evidence>
<organism evidence="1 2">
    <name type="scientific">Pyrococcus yayanosii (strain CH1 / JCM 16557)</name>
    <dbReference type="NCBI Taxonomy" id="529709"/>
    <lineage>
        <taxon>Archaea</taxon>
        <taxon>Methanobacteriati</taxon>
        <taxon>Methanobacteriota</taxon>
        <taxon>Thermococci</taxon>
        <taxon>Thermococcales</taxon>
        <taxon>Thermococcaceae</taxon>
        <taxon>Pyrococcus</taxon>
    </lineage>
</organism>
<keyword evidence="2" id="KW-1185">Reference proteome</keyword>
<dbReference type="KEGG" id="pya:PYCH_00450"/>
<gene>
    <name evidence="1" type="ordered locus">PYCH_00450</name>
</gene>
<name>F8AFF1_PYRYC</name>
<dbReference type="EMBL" id="CP002779">
    <property type="protein sequence ID" value="AEH23758.1"/>
    <property type="molecule type" value="Genomic_DNA"/>
</dbReference>